<name>A0A8H3EQW8_9LECA</name>
<dbReference type="PANTHER" id="PTHR31977:SF1">
    <property type="entry name" value="UPF0696 PROTEIN C11ORF68"/>
    <property type="match status" value="1"/>
</dbReference>
<protein>
    <recommendedName>
        <fullName evidence="4">DUF1917-domain-containing protein</fullName>
    </recommendedName>
</protein>
<comment type="caution">
    <text evidence="2">The sequence shown here is derived from an EMBL/GenBank/DDBJ whole genome shotgun (WGS) entry which is preliminary data.</text>
</comment>
<sequence length="314" mass="34771">MPVMGDDSEDAGDGFLSDDSSFYGDDHLRTELQDRAATFDPFRYWSTHDNELSVIAATSMAQASTSAPSPKKLYNMYEGDSAGRQLSETVAAFLSRLPPLTTHVDNHGYWIYIADPHSKSRPTDEDRAGFMERGREILEDFETTRAGIEASMAGKAKNTIGRRLTPLRKQTEVDLYAAAKEKGCTSGKWMLFPTADDVNQFWSLVATATATGELGHAAKVATDDGSGNVRPRLICIYTEDFSDKDDVKRVLDRLVGMGLVNKKGPMGEARGIYYKADVFTYLGIESKNEWGLKASLFSSKDVLAEEKEKEKEKD</sequence>
<comment type="similarity">
    <text evidence="1">Belongs to the UPF0696 family.</text>
</comment>
<dbReference type="Proteomes" id="UP000664203">
    <property type="component" value="Unassembled WGS sequence"/>
</dbReference>
<dbReference type="OrthoDB" id="10067381at2759"/>
<dbReference type="Pfam" id="PF08939">
    <property type="entry name" value="Bles03"/>
    <property type="match status" value="1"/>
</dbReference>
<accession>A0A8H3EQW8</accession>
<dbReference type="AlphaFoldDB" id="A0A8H3EQW8"/>
<dbReference type="EMBL" id="CAJPDR010000021">
    <property type="protein sequence ID" value="CAF9907296.1"/>
    <property type="molecule type" value="Genomic_DNA"/>
</dbReference>
<dbReference type="Gene3D" id="3.30.760.10">
    <property type="entry name" value="RNA Cap, Translation Initiation Factor Eif4e"/>
    <property type="match status" value="1"/>
</dbReference>
<dbReference type="InterPro" id="IPR015034">
    <property type="entry name" value="Bles03"/>
</dbReference>
<dbReference type="InterPro" id="IPR023398">
    <property type="entry name" value="TIF_eIF4e-like"/>
</dbReference>
<gene>
    <name evidence="2" type="ORF">ALECFALPRED_003293</name>
</gene>
<proteinExistence type="inferred from homology"/>
<evidence type="ECO:0000256" key="1">
    <source>
        <dbReference type="ARBA" id="ARBA00010568"/>
    </source>
</evidence>
<dbReference type="SUPFAM" id="SSF55418">
    <property type="entry name" value="eIF4e-like"/>
    <property type="match status" value="1"/>
</dbReference>
<evidence type="ECO:0000313" key="2">
    <source>
        <dbReference type="EMBL" id="CAF9907296.1"/>
    </source>
</evidence>
<keyword evidence="3" id="KW-1185">Reference proteome</keyword>
<evidence type="ECO:0008006" key="4">
    <source>
        <dbReference type="Google" id="ProtNLM"/>
    </source>
</evidence>
<evidence type="ECO:0000313" key="3">
    <source>
        <dbReference type="Proteomes" id="UP000664203"/>
    </source>
</evidence>
<reference evidence="2" key="1">
    <citation type="submission" date="2021-03" db="EMBL/GenBank/DDBJ databases">
        <authorList>
            <person name="Tagirdzhanova G."/>
        </authorList>
    </citation>
    <scope>NUCLEOTIDE SEQUENCE</scope>
</reference>
<organism evidence="2 3">
    <name type="scientific">Alectoria fallacina</name>
    <dbReference type="NCBI Taxonomy" id="1903189"/>
    <lineage>
        <taxon>Eukaryota</taxon>
        <taxon>Fungi</taxon>
        <taxon>Dikarya</taxon>
        <taxon>Ascomycota</taxon>
        <taxon>Pezizomycotina</taxon>
        <taxon>Lecanoromycetes</taxon>
        <taxon>OSLEUM clade</taxon>
        <taxon>Lecanoromycetidae</taxon>
        <taxon>Lecanorales</taxon>
        <taxon>Lecanorineae</taxon>
        <taxon>Parmeliaceae</taxon>
        <taxon>Alectoria</taxon>
    </lineage>
</organism>
<dbReference type="PANTHER" id="PTHR31977">
    <property type="entry name" value="UPF0696 PROTEIN C11ORF68"/>
    <property type="match status" value="1"/>
</dbReference>